<evidence type="ECO:0000313" key="3">
    <source>
        <dbReference type="Proteomes" id="UP000250918"/>
    </source>
</evidence>
<protein>
    <submittedName>
        <fullName evidence="2">Uncharacterized protein</fullName>
    </submittedName>
</protein>
<accession>A0A855X3W6</accession>
<dbReference type="AlphaFoldDB" id="A0A855X3W6"/>
<reference evidence="2 3" key="1">
    <citation type="journal article" date="2018" name="ISME J.">
        <title>A methanotrophic archaeon couples anaerobic oxidation of methane to Fe(III) reduction.</title>
        <authorList>
            <person name="Cai C."/>
            <person name="Leu A.O."/>
            <person name="Xie G.J."/>
            <person name="Guo J."/>
            <person name="Feng Y."/>
            <person name="Zhao J.X."/>
            <person name="Tyson G.W."/>
            <person name="Yuan Z."/>
            <person name="Hu S."/>
        </authorList>
    </citation>
    <scope>NUCLEOTIDE SEQUENCE [LARGE SCALE GENOMIC DNA]</scope>
    <source>
        <strain evidence="2">FeB_12</strain>
    </source>
</reference>
<proteinExistence type="predicted"/>
<feature type="transmembrane region" description="Helical" evidence="1">
    <location>
        <begin position="24"/>
        <end position="53"/>
    </location>
</feature>
<dbReference type="Proteomes" id="UP000250918">
    <property type="component" value="Unassembled WGS sequence"/>
</dbReference>
<keyword evidence="1" id="KW-1133">Transmembrane helix</keyword>
<keyword evidence="1" id="KW-0472">Membrane</keyword>
<keyword evidence="1" id="KW-0812">Transmembrane</keyword>
<comment type="caution">
    <text evidence="2">The sequence shown here is derived from an EMBL/GenBank/DDBJ whole genome shotgun (WGS) entry which is preliminary data.</text>
</comment>
<name>A0A855X3W6_9BACT</name>
<gene>
    <name evidence="2" type="ORF">C3F09_02120</name>
</gene>
<evidence type="ECO:0000256" key="1">
    <source>
        <dbReference type="SAM" id="Phobius"/>
    </source>
</evidence>
<evidence type="ECO:0000313" key="2">
    <source>
        <dbReference type="EMBL" id="PWB75583.1"/>
    </source>
</evidence>
<dbReference type="EMBL" id="PQAP01000008">
    <property type="protein sequence ID" value="PWB75583.1"/>
    <property type="molecule type" value="Genomic_DNA"/>
</dbReference>
<organism evidence="2 3">
    <name type="scientific">candidate division GN15 bacterium</name>
    <dbReference type="NCBI Taxonomy" id="2072418"/>
    <lineage>
        <taxon>Bacteria</taxon>
        <taxon>candidate division GN15</taxon>
    </lineage>
</organism>
<sequence length="63" mass="6870">MKSSWLCGETGSLNRYRQKSANPVGQSILCLALLVATTLAFSFVATQISWALLSDAFKTIRGF</sequence>